<proteinExistence type="predicted"/>
<protein>
    <submittedName>
        <fullName evidence="1">Uncharacterized protein</fullName>
    </submittedName>
</protein>
<dbReference type="EMBL" id="JBDGHN010000002">
    <property type="protein sequence ID" value="MEN2751020.1"/>
    <property type="molecule type" value="Genomic_DNA"/>
</dbReference>
<evidence type="ECO:0000313" key="1">
    <source>
        <dbReference type="EMBL" id="MEN2751020.1"/>
    </source>
</evidence>
<comment type="caution">
    <text evidence="1">The sequence shown here is derived from an EMBL/GenBank/DDBJ whole genome shotgun (WGS) entry which is preliminary data.</text>
</comment>
<keyword evidence="2" id="KW-1185">Reference proteome</keyword>
<reference evidence="1 2" key="1">
    <citation type="submission" date="2024-05" db="EMBL/GenBank/DDBJ databases">
        <authorList>
            <person name="Kim H.-Y."/>
            <person name="Kim E."/>
            <person name="Cai Y."/>
            <person name="Yang S.-M."/>
            <person name="Lee W."/>
        </authorList>
    </citation>
    <scope>NUCLEOTIDE SEQUENCE [LARGE SCALE GENOMIC DNA]</scope>
    <source>
        <strain evidence="1 2">FBL11</strain>
    </source>
</reference>
<dbReference type="Proteomes" id="UP001461960">
    <property type="component" value="Unassembled WGS sequence"/>
</dbReference>
<sequence length="257" mass="30007">MTKMNALKRKAILIFKSEKRLGAARLVKTYHDRSFDEMKATIITESMCDSEALTHKPRTKDLNAHLDNLKHYFIGYSELSFYHATLVVLLRRKYKVAETFAEFEQLWNTETEYLLQQLPLRWLISACDTFIDHTSNTSRAAILMNAATLINTLRVYETKQFLQLGAASSPELNPVDTENVEALYRSDISLYDGLTYFRIGSDDTLINMRKRYESFYKNDELAATILLSIFDRLQTNHSAFHTMRTLHKSDRPKWWVE</sequence>
<organism evidence="1 2">
    <name type="scientific">Psychrobacter saeujeotis</name>
    <dbReference type="NCBI Taxonomy" id="3143436"/>
    <lineage>
        <taxon>Bacteria</taxon>
        <taxon>Pseudomonadati</taxon>
        <taxon>Pseudomonadota</taxon>
        <taxon>Gammaproteobacteria</taxon>
        <taxon>Moraxellales</taxon>
        <taxon>Moraxellaceae</taxon>
        <taxon>Psychrobacter</taxon>
    </lineage>
</organism>
<evidence type="ECO:0000313" key="2">
    <source>
        <dbReference type="Proteomes" id="UP001461960"/>
    </source>
</evidence>
<name>A0ABU9X6I7_9GAMM</name>
<accession>A0ABU9X6I7</accession>
<gene>
    <name evidence="1" type="ORF">AAIR29_05160</name>
</gene>
<dbReference type="RefSeq" id="WP_299220441.1">
    <property type="nucleotide sequence ID" value="NZ_JBDGHN010000002.1"/>
</dbReference>